<evidence type="ECO:0000256" key="2">
    <source>
        <dbReference type="SAM" id="Phobius"/>
    </source>
</evidence>
<dbReference type="PANTHER" id="PTHR46288">
    <property type="entry name" value="PHORBOL-ESTER/DAG-TYPE DOMAIN-CONTAINING PROTEIN"/>
    <property type="match status" value="1"/>
</dbReference>
<proteinExistence type="predicted"/>
<dbReference type="InterPro" id="IPR046349">
    <property type="entry name" value="C1-like_sf"/>
</dbReference>
<evidence type="ECO:0000259" key="3">
    <source>
        <dbReference type="Pfam" id="PF03107"/>
    </source>
</evidence>
<keyword evidence="2" id="KW-0812">Transmembrane</keyword>
<dbReference type="Proteomes" id="UP000694886">
    <property type="component" value="Chromosome 10"/>
</dbReference>
<protein>
    <submittedName>
        <fullName evidence="5">Uncharacterized protein LOC108663670</fullName>
    </submittedName>
</protein>
<keyword evidence="2" id="KW-1133">Transmembrane helix</keyword>
<keyword evidence="1" id="KW-0677">Repeat</keyword>
<dbReference type="KEGG" id="tcc:108663670"/>
<reference evidence="4" key="1">
    <citation type="journal article" date="1997" name="Nucleic Acids Res.">
        <title>tRNAscan-SE: a program for improved detection of transfer RNA genes in genomic sequence.</title>
        <authorList>
            <person name="Lowe T.M."/>
            <person name="Eddy S.R."/>
        </authorList>
    </citation>
    <scope>NUCLEOTIDE SEQUENCE [LARGE SCALE GENOMIC DNA]</scope>
    <source>
        <strain evidence="4">r\B97-61/B2</strain>
    </source>
</reference>
<feature type="transmembrane region" description="Helical" evidence="2">
    <location>
        <begin position="188"/>
        <end position="205"/>
    </location>
</feature>
<evidence type="ECO:0000256" key="1">
    <source>
        <dbReference type="ARBA" id="ARBA00022737"/>
    </source>
</evidence>
<reference evidence="5" key="2">
    <citation type="submission" date="2025-08" db="UniProtKB">
        <authorList>
            <consortium name="RefSeq"/>
        </authorList>
    </citation>
    <scope>IDENTIFICATION</scope>
</reference>
<evidence type="ECO:0000313" key="4">
    <source>
        <dbReference type="Proteomes" id="UP000694886"/>
    </source>
</evidence>
<dbReference type="SUPFAM" id="SSF57889">
    <property type="entry name" value="Cysteine-rich domain"/>
    <property type="match status" value="1"/>
</dbReference>
<organism evidence="4 5">
    <name type="scientific">Theobroma cacao</name>
    <name type="common">Cacao</name>
    <name type="synonym">Cocoa</name>
    <dbReference type="NCBI Taxonomy" id="3641"/>
    <lineage>
        <taxon>Eukaryota</taxon>
        <taxon>Viridiplantae</taxon>
        <taxon>Streptophyta</taxon>
        <taxon>Embryophyta</taxon>
        <taxon>Tracheophyta</taxon>
        <taxon>Spermatophyta</taxon>
        <taxon>Magnoliopsida</taxon>
        <taxon>eudicotyledons</taxon>
        <taxon>Gunneridae</taxon>
        <taxon>Pentapetalae</taxon>
        <taxon>rosids</taxon>
        <taxon>malvids</taxon>
        <taxon>Malvales</taxon>
        <taxon>Malvaceae</taxon>
        <taxon>Byttnerioideae</taxon>
        <taxon>Theobroma</taxon>
    </lineage>
</organism>
<dbReference type="RefSeq" id="XP_017984408.1">
    <property type="nucleotide sequence ID" value="XM_018128919.1"/>
</dbReference>
<name>A0AB32WXN2_THECC</name>
<dbReference type="GeneID" id="108663670"/>
<dbReference type="Pfam" id="PF03107">
    <property type="entry name" value="C1_2"/>
    <property type="match status" value="1"/>
</dbReference>
<dbReference type="Gramene" id="Tc10v2_t013170.1">
    <property type="protein sequence ID" value="Tc10v2_p013170.1"/>
    <property type="gene ID" value="Tc10v2_g013170"/>
</dbReference>
<accession>A0AB32WXN2</accession>
<dbReference type="PANTHER" id="PTHR46288:SF27">
    <property type="entry name" value="CYSTEINE_HISTIDINE-RICH C1 DOMAIN FAMILY PROTEIN"/>
    <property type="match status" value="1"/>
</dbReference>
<sequence>MAYGCEQCFFWLHESCAREIQHLPPKIIHPFHSQHHLELKFKHWFEDFICDKCLYISAGSTYNCHQCDFNFHLTCASSTDDLLPEEEWERLKDGKKKETPHYSHLHKLTIFKYRKIREFDYNCSWCEKSLSEVCYGCLKLSILAVFRYQSQLNIDITGIHSIIWTRLQKIILMNIIVIFVRMKGIQRILFIVVKNAFILLIFNVCSMRIKFHLRRCHLRLPSPFTATLC</sequence>
<gene>
    <name evidence="5" type="primary">LOC108663670</name>
</gene>
<dbReference type="InterPro" id="IPR004146">
    <property type="entry name" value="DC1"/>
</dbReference>
<dbReference type="AlphaFoldDB" id="A0AB32WXN2"/>
<evidence type="ECO:0000313" key="5">
    <source>
        <dbReference type="RefSeq" id="XP_017984408.1"/>
    </source>
</evidence>
<keyword evidence="2" id="KW-0472">Membrane</keyword>
<feature type="domain" description="DC1" evidence="3">
    <location>
        <begin position="30"/>
        <end position="76"/>
    </location>
</feature>